<dbReference type="PANTHER" id="PTHR36113">
    <property type="entry name" value="LYASE, PUTATIVE-RELATED-RELATED"/>
    <property type="match status" value="1"/>
</dbReference>
<dbReference type="RefSeq" id="WP_188646488.1">
    <property type="nucleotide sequence ID" value="NZ_BMHQ01000002.1"/>
</dbReference>
<dbReference type="InterPro" id="IPR004360">
    <property type="entry name" value="Glyas_Fos-R_dOase_dom"/>
</dbReference>
<proteinExistence type="predicted"/>
<dbReference type="GO" id="GO:0046872">
    <property type="term" value="F:metal ion binding"/>
    <property type="evidence" value="ECO:0007669"/>
    <property type="project" value="UniProtKB-KW"/>
</dbReference>
<dbReference type="SUPFAM" id="SSF54593">
    <property type="entry name" value="Glyoxalase/Bleomycin resistance protein/Dihydroxybiphenyl dioxygenase"/>
    <property type="match status" value="1"/>
</dbReference>
<dbReference type="AlphaFoldDB" id="A0A8J2VGJ7"/>
<feature type="domain" description="VOC" evidence="2">
    <location>
        <begin position="5"/>
        <end position="131"/>
    </location>
</feature>
<evidence type="ECO:0000259" key="2">
    <source>
        <dbReference type="PROSITE" id="PS51819"/>
    </source>
</evidence>
<keyword evidence="1" id="KW-0479">Metal-binding</keyword>
<accession>A0A8J2VGJ7</accession>
<dbReference type="PROSITE" id="PS51819">
    <property type="entry name" value="VOC"/>
    <property type="match status" value="1"/>
</dbReference>
<dbReference type="PANTHER" id="PTHR36113:SF6">
    <property type="entry name" value="FOSFOMYCIN RESISTANCE PROTEIN FOSX"/>
    <property type="match status" value="1"/>
</dbReference>
<dbReference type="InterPro" id="IPR029068">
    <property type="entry name" value="Glyas_Bleomycin-R_OHBP_Dase"/>
</dbReference>
<reference evidence="3" key="2">
    <citation type="submission" date="2020-09" db="EMBL/GenBank/DDBJ databases">
        <authorList>
            <person name="Sun Q."/>
            <person name="Zhou Y."/>
        </authorList>
    </citation>
    <scope>NUCLEOTIDE SEQUENCE</scope>
    <source>
        <strain evidence="3">CGMCC 1.15179</strain>
    </source>
</reference>
<dbReference type="Proteomes" id="UP000625210">
    <property type="component" value="Unassembled WGS sequence"/>
</dbReference>
<dbReference type="Pfam" id="PF00903">
    <property type="entry name" value="Glyoxalase"/>
    <property type="match status" value="1"/>
</dbReference>
<name>A0A8J2VGJ7_9BACL</name>
<protein>
    <recommendedName>
        <fullName evidence="2">VOC domain-containing protein</fullName>
    </recommendedName>
</protein>
<organism evidence="3 4">
    <name type="scientific">Marinithermofilum abyssi</name>
    <dbReference type="NCBI Taxonomy" id="1571185"/>
    <lineage>
        <taxon>Bacteria</taxon>
        <taxon>Bacillati</taxon>
        <taxon>Bacillota</taxon>
        <taxon>Bacilli</taxon>
        <taxon>Bacillales</taxon>
        <taxon>Thermoactinomycetaceae</taxon>
        <taxon>Marinithermofilum</taxon>
    </lineage>
</organism>
<dbReference type="InterPro" id="IPR037523">
    <property type="entry name" value="VOC_core"/>
</dbReference>
<gene>
    <name evidence="3" type="ORF">GCM10011571_06630</name>
</gene>
<comment type="caution">
    <text evidence="3">The sequence shown here is derived from an EMBL/GenBank/DDBJ whole genome shotgun (WGS) entry which is preliminary data.</text>
</comment>
<dbReference type="Gene3D" id="3.10.180.10">
    <property type="entry name" value="2,3-Dihydroxybiphenyl 1,2-Dioxygenase, domain 1"/>
    <property type="match status" value="1"/>
</dbReference>
<dbReference type="EMBL" id="BMHQ01000002">
    <property type="protein sequence ID" value="GGE08060.1"/>
    <property type="molecule type" value="Genomic_DNA"/>
</dbReference>
<reference evidence="3" key="1">
    <citation type="journal article" date="2014" name="Int. J. Syst. Evol. Microbiol.">
        <title>Complete genome sequence of Corynebacterium casei LMG S-19264T (=DSM 44701T), isolated from a smear-ripened cheese.</title>
        <authorList>
            <consortium name="US DOE Joint Genome Institute (JGI-PGF)"/>
            <person name="Walter F."/>
            <person name="Albersmeier A."/>
            <person name="Kalinowski J."/>
            <person name="Ruckert C."/>
        </authorList>
    </citation>
    <scope>NUCLEOTIDE SEQUENCE</scope>
    <source>
        <strain evidence="3">CGMCC 1.15179</strain>
    </source>
</reference>
<evidence type="ECO:0000313" key="4">
    <source>
        <dbReference type="Proteomes" id="UP000625210"/>
    </source>
</evidence>
<evidence type="ECO:0000313" key="3">
    <source>
        <dbReference type="EMBL" id="GGE08060.1"/>
    </source>
</evidence>
<evidence type="ECO:0000256" key="1">
    <source>
        <dbReference type="ARBA" id="ARBA00022723"/>
    </source>
</evidence>
<dbReference type="InterPro" id="IPR051332">
    <property type="entry name" value="Fosfomycin_Res_Enzymes"/>
</dbReference>
<sequence>MIRVTFSHLDYNVSDLAKAKSFYDPLMGFLGFHKEHETDQWILYSNDRMKLCLVQSEPPYDQMGFHRKHPGLNHFAFQAVSSKDVDQVADFLQRQNIPILYDSPRNFDEDGLYYALFFEDPFRLKLEVVYSPDYFPRSL</sequence>
<keyword evidence="4" id="KW-1185">Reference proteome</keyword>